<dbReference type="CDD" id="cd04685">
    <property type="entry name" value="NUDIX_Hydrolase"/>
    <property type="match status" value="1"/>
</dbReference>
<keyword evidence="4" id="KW-0460">Magnesium</keyword>
<comment type="caution">
    <text evidence="7">The sequence shown here is derived from an EMBL/GenBank/DDBJ whole genome shotgun (WGS) entry which is preliminary data.</text>
</comment>
<comment type="cofactor">
    <cofactor evidence="1">
        <name>Mg(2+)</name>
        <dbReference type="ChEBI" id="CHEBI:18420"/>
    </cofactor>
</comment>
<proteinExistence type="inferred from homology"/>
<evidence type="ECO:0000256" key="2">
    <source>
        <dbReference type="ARBA" id="ARBA00005582"/>
    </source>
</evidence>
<protein>
    <submittedName>
        <fullName evidence="7">NUDIX hydrolase</fullName>
    </submittedName>
</protein>
<dbReference type="InterPro" id="IPR000086">
    <property type="entry name" value="NUDIX_hydrolase_dom"/>
</dbReference>
<dbReference type="PRINTS" id="PR00502">
    <property type="entry name" value="NUDIXFAMILY"/>
</dbReference>
<gene>
    <name evidence="7" type="ORF">ACFFTL_19125</name>
</gene>
<sequence length="163" mass="17957">MKPEGSLVPRPSARVVLLDDASRLLLFSALNKEDGSVRWFTPGGGLKPGESHEQAALRELQEETGLTNLSLGPEIWRGRPWTAVRGGVAYEVRQRYYMARVPAFQVDTSAFEEIEKAAITGHRWWTIAELAATSDVLRPTELPKLLASLLTDGPPDRPIPVDG</sequence>
<evidence type="ECO:0000256" key="4">
    <source>
        <dbReference type="ARBA" id="ARBA00022842"/>
    </source>
</evidence>
<feature type="domain" description="Nudix hydrolase" evidence="6">
    <location>
        <begin position="8"/>
        <end position="150"/>
    </location>
</feature>
<evidence type="ECO:0000256" key="1">
    <source>
        <dbReference type="ARBA" id="ARBA00001946"/>
    </source>
</evidence>
<name>A0ABV5R925_9ACTN</name>
<accession>A0ABV5R925</accession>
<dbReference type="PANTHER" id="PTHR43046:SF12">
    <property type="entry name" value="GDP-MANNOSE MANNOSYL HYDROLASE"/>
    <property type="match status" value="1"/>
</dbReference>
<dbReference type="Gene3D" id="3.90.79.10">
    <property type="entry name" value="Nucleoside Triphosphate Pyrophosphohydrolase"/>
    <property type="match status" value="1"/>
</dbReference>
<organism evidence="7 8">
    <name type="scientific">Streptomyces yanii</name>
    <dbReference type="NCBI Taxonomy" id="78510"/>
    <lineage>
        <taxon>Bacteria</taxon>
        <taxon>Bacillati</taxon>
        <taxon>Actinomycetota</taxon>
        <taxon>Actinomycetes</taxon>
        <taxon>Kitasatosporales</taxon>
        <taxon>Streptomycetaceae</taxon>
        <taxon>Streptomyces</taxon>
    </lineage>
</organism>
<keyword evidence="8" id="KW-1185">Reference proteome</keyword>
<evidence type="ECO:0000256" key="3">
    <source>
        <dbReference type="ARBA" id="ARBA00022801"/>
    </source>
</evidence>
<evidence type="ECO:0000313" key="8">
    <source>
        <dbReference type="Proteomes" id="UP001589710"/>
    </source>
</evidence>
<keyword evidence="3 5" id="KW-0378">Hydrolase</keyword>
<evidence type="ECO:0000259" key="6">
    <source>
        <dbReference type="PROSITE" id="PS51462"/>
    </source>
</evidence>
<dbReference type="InterPro" id="IPR020084">
    <property type="entry name" value="NUDIX_hydrolase_CS"/>
</dbReference>
<dbReference type="PROSITE" id="PS51462">
    <property type="entry name" value="NUDIX"/>
    <property type="match status" value="1"/>
</dbReference>
<dbReference type="RefSeq" id="WP_345510053.1">
    <property type="nucleotide sequence ID" value="NZ_BAAAXD010000005.1"/>
</dbReference>
<dbReference type="SUPFAM" id="SSF55811">
    <property type="entry name" value="Nudix"/>
    <property type="match status" value="1"/>
</dbReference>
<reference evidence="7 8" key="1">
    <citation type="submission" date="2024-09" db="EMBL/GenBank/DDBJ databases">
        <authorList>
            <person name="Sun Q."/>
            <person name="Mori K."/>
        </authorList>
    </citation>
    <scope>NUCLEOTIDE SEQUENCE [LARGE SCALE GENOMIC DNA]</scope>
    <source>
        <strain evidence="7 8">JCM 3331</strain>
    </source>
</reference>
<dbReference type="Pfam" id="PF00293">
    <property type="entry name" value="NUDIX"/>
    <property type="match status" value="1"/>
</dbReference>
<dbReference type="PANTHER" id="PTHR43046">
    <property type="entry name" value="GDP-MANNOSE MANNOSYL HYDROLASE"/>
    <property type="match status" value="1"/>
</dbReference>
<dbReference type="GO" id="GO:0016787">
    <property type="term" value="F:hydrolase activity"/>
    <property type="evidence" value="ECO:0007669"/>
    <property type="project" value="UniProtKB-KW"/>
</dbReference>
<dbReference type="InterPro" id="IPR020476">
    <property type="entry name" value="Nudix_hydrolase"/>
</dbReference>
<dbReference type="Proteomes" id="UP001589710">
    <property type="component" value="Unassembled WGS sequence"/>
</dbReference>
<dbReference type="PROSITE" id="PS00893">
    <property type="entry name" value="NUDIX_BOX"/>
    <property type="match status" value="1"/>
</dbReference>
<comment type="similarity">
    <text evidence="2 5">Belongs to the Nudix hydrolase family.</text>
</comment>
<evidence type="ECO:0000256" key="5">
    <source>
        <dbReference type="RuleBase" id="RU003476"/>
    </source>
</evidence>
<evidence type="ECO:0000313" key="7">
    <source>
        <dbReference type="EMBL" id="MFB9574346.1"/>
    </source>
</evidence>
<dbReference type="InterPro" id="IPR015797">
    <property type="entry name" value="NUDIX_hydrolase-like_dom_sf"/>
</dbReference>
<dbReference type="EMBL" id="JBHMCG010000094">
    <property type="protein sequence ID" value="MFB9574346.1"/>
    <property type="molecule type" value="Genomic_DNA"/>
</dbReference>